<reference evidence="12" key="1">
    <citation type="journal article" date="2014" name="Int. J. Syst. Evol. Microbiol.">
        <title>Complete genome of a new Firmicutes species belonging to the dominant human colonic microbiota ('Ruminococcus bicirculans') reveals two chromosomes and a selective capacity to utilize plant glucans.</title>
        <authorList>
            <consortium name="NISC Comparative Sequencing Program"/>
            <person name="Wegmann U."/>
            <person name="Louis P."/>
            <person name="Goesmann A."/>
            <person name="Henrissat B."/>
            <person name="Duncan S.H."/>
            <person name="Flint H.J."/>
        </authorList>
    </citation>
    <scope>NUCLEOTIDE SEQUENCE</scope>
    <source>
        <strain evidence="12">NBRC 108219</strain>
    </source>
</reference>
<keyword evidence="4 9" id="KW-0227">DNA damage</keyword>
<dbReference type="SUPFAM" id="SSF48334">
    <property type="entry name" value="DNA repair protein MutS, domain III"/>
    <property type="match status" value="1"/>
</dbReference>
<keyword evidence="6 9" id="KW-0238">DNA-binding</keyword>
<dbReference type="Pfam" id="PF00488">
    <property type="entry name" value="MutS_V"/>
    <property type="match status" value="1"/>
</dbReference>
<dbReference type="Proteomes" id="UP001161391">
    <property type="component" value="Unassembled WGS sequence"/>
</dbReference>
<evidence type="ECO:0000256" key="6">
    <source>
        <dbReference type="ARBA" id="ARBA00023125"/>
    </source>
</evidence>
<dbReference type="InterPro" id="IPR007860">
    <property type="entry name" value="DNA_mmatch_repair_MutS_con_dom"/>
</dbReference>
<dbReference type="EMBL" id="BSNK01000002">
    <property type="protein sequence ID" value="GLQ24449.1"/>
    <property type="molecule type" value="Genomic_DNA"/>
</dbReference>
<gene>
    <name evidence="9 12" type="primary">mutS</name>
    <name evidence="12" type="ORF">GCM10007853_23230</name>
</gene>
<dbReference type="InterPro" id="IPR017261">
    <property type="entry name" value="DNA_mismatch_repair_MutS/MSH"/>
</dbReference>
<dbReference type="Gene3D" id="1.10.1420.10">
    <property type="match status" value="2"/>
</dbReference>
<dbReference type="InterPro" id="IPR007695">
    <property type="entry name" value="DNA_mismatch_repair_MutS-lik_N"/>
</dbReference>
<dbReference type="Gene3D" id="3.40.50.300">
    <property type="entry name" value="P-loop containing nucleotide triphosphate hydrolases"/>
    <property type="match status" value="1"/>
</dbReference>
<evidence type="ECO:0000256" key="8">
    <source>
        <dbReference type="ARBA" id="ARBA00024647"/>
    </source>
</evidence>
<dbReference type="SUPFAM" id="SSF55271">
    <property type="entry name" value="DNA repair protein MutS, domain I"/>
    <property type="match status" value="1"/>
</dbReference>
<keyword evidence="5 9" id="KW-0067">ATP-binding</keyword>
<evidence type="ECO:0000256" key="5">
    <source>
        <dbReference type="ARBA" id="ARBA00022840"/>
    </source>
</evidence>
<dbReference type="InterPro" id="IPR036187">
    <property type="entry name" value="DNA_mismatch_repair_MutS_sf"/>
</dbReference>
<dbReference type="PIRSF" id="PIRSF037677">
    <property type="entry name" value="DNA_mis_repair_Msh6"/>
    <property type="match status" value="1"/>
</dbReference>
<dbReference type="Pfam" id="PF05190">
    <property type="entry name" value="MutS_IV"/>
    <property type="match status" value="1"/>
</dbReference>
<comment type="function">
    <text evidence="8 9">This protein is involved in the repair of mismatches in DNA. It is possible that it carries out the mismatch recognition step. This protein has a weak ATPase activity.</text>
</comment>
<dbReference type="PROSITE" id="PS00486">
    <property type="entry name" value="DNA_MISMATCH_REPAIR_2"/>
    <property type="match status" value="1"/>
</dbReference>
<keyword evidence="13" id="KW-1185">Reference proteome</keyword>
<dbReference type="InterPro" id="IPR007861">
    <property type="entry name" value="DNA_mismatch_repair_MutS_clamp"/>
</dbReference>
<accession>A0ABQ5VCN1</accession>
<name>A0ABQ5VCN1_9PROT</name>
<dbReference type="SMART" id="SM00534">
    <property type="entry name" value="MUTSac"/>
    <property type="match status" value="1"/>
</dbReference>
<dbReference type="PANTHER" id="PTHR11361:SF34">
    <property type="entry name" value="DNA MISMATCH REPAIR PROTEIN MSH1, MITOCHONDRIAL"/>
    <property type="match status" value="1"/>
</dbReference>
<protein>
    <recommendedName>
        <fullName evidence="2 9">DNA mismatch repair protein MutS</fullName>
    </recommendedName>
</protein>
<evidence type="ECO:0000256" key="7">
    <source>
        <dbReference type="ARBA" id="ARBA00023204"/>
    </source>
</evidence>
<dbReference type="Gene3D" id="3.30.420.110">
    <property type="entry name" value="MutS, connector domain"/>
    <property type="match status" value="1"/>
</dbReference>
<evidence type="ECO:0000256" key="1">
    <source>
        <dbReference type="ARBA" id="ARBA00006271"/>
    </source>
</evidence>
<feature type="domain" description="DNA mismatch repair proteins mutS family" evidence="11">
    <location>
        <begin position="725"/>
        <end position="741"/>
    </location>
</feature>
<feature type="binding site" evidence="9">
    <location>
        <begin position="651"/>
        <end position="658"/>
    </location>
    <ligand>
        <name>ATP</name>
        <dbReference type="ChEBI" id="CHEBI:30616"/>
    </ligand>
</feature>
<evidence type="ECO:0000313" key="12">
    <source>
        <dbReference type="EMBL" id="GLQ24449.1"/>
    </source>
</evidence>
<dbReference type="SUPFAM" id="SSF52540">
    <property type="entry name" value="P-loop containing nucleoside triphosphate hydrolases"/>
    <property type="match status" value="1"/>
</dbReference>
<dbReference type="Gene3D" id="3.40.1170.10">
    <property type="entry name" value="DNA repair protein MutS, domain I"/>
    <property type="match status" value="1"/>
</dbReference>
<dbReference type="RefSeq" id="WP_284390859.1">
    <property type="nucleotide sequence ID" value="NZ_BSNK01000002.1"/>
</dbReference>
<keyword evidence="3 9" id="KW-0547">Nucleotide-binding</keyword>
<evidence type="ECO:0000256" key="3">
    <source>
        <dbReference type="ARBA" id="ARBA00022741"/>
    </source>
</evidence>
<dbReference type="NCBIfam" id="TIGR01070">
    <property type="entry name" value="mutS1"/>
    <property type="match status" value="1"/>
</dbReference>
<dbReference type="HAMAP" id="MF_00096">
    <property type="entry name" value="MutS"/>
    <property type="match status" value="1"/>
</dbReference>
<comment type="similarity">
    <text evidence="1 9 10">Belongs to the DNA mismatch repair MutS family.</text>
</comment>
<dbReference type="InterPro" id="IPR045076">
    <property type="entry name" value="MutS"/>
</dbReference>
<dbReference type="InterPro" id="IPR016151">
    <property type="entry name" value="DNA_mismatch_repair_MutS_N"/>
</dbReference>
<dbReference type="NCBIfam" id="NF003810">
    <property type="entry name" value="PRK05399.1"/>
    <property type="match status" value="1"/>
</dbReference>
<dbReference type="Pfam" id="PF01624">
    <property type="entry name" value="MutS_I"/>
    <property type="match status" value="1"/>
</dbReference>
<proteinExistence type="inferred from homology"/>
<dbReference type="Gene3D" id="6.10.140.430">
    <property type="match status" value="1"/>
</dbReference>
<evidence type="ECO:0000256" key="10">
    <source>
        <dbReference type="RuleBase" id="RU003756"/>
    </source>
</evidence>
<comment type="caution">
    <text evidence="12">The sequence shown here is derived from an EMBL/GenBank/DDBJ whole genome shotgun (WGS) entry which is preliminary data.</text>
</comment>
<evidence type="ECO:0000259" key="11">
    <source>
        <dbReference type="PROSITE" id="PS00486"/>
    </source>
</evidence>
<dbReference type="Pfam" id="PF05192">
    <property type="entry name" value="MutS_III"/>
    <property type="match status" value="1"/>
</dbReference>
<dbReference type="Pfam" id="PF05188">
    <property type="entry name" value="MutS_II"/>
    <property type="match status" value="1"/>
</dbReference>
<dbReference type="InterPro" id="IPR036678">
    <property type="entry name" value="MutS_con_dom_sf"/>
</dbReference>
<reference evidence="12" key="2">
    <citation type="submission" date="2023-01" db="EMBL/GenBank/DDBJ databases">
        <title>Draft genome sequence of Algimonas ampicilliniresistens strain NBRC 108219.</title>
        <authorList>
            <person name="Sun Q."/>
            <person name="Mori K."/>
        </authorList>
    </citation>
    <scope>NUCLEOTIDE SEQUENCE</scope>
    <source>
        <strain evidence="12">NBRC 108219</strain>
    </source>
</reference>
<dbReference type="InterPro" id="IPR000432">
    <property type="entry name" value="DNA_mismatch_repair_MutS_C"/>
</dbReference>
<evidence type="ECO:0000256" key="4">
    <source>
        <dbReference type="ARBA" id="ARBA00022763"/>
    </source>
</evidence>
<evidence type="ECO:0000256" key="2">
    <source>
        <dbReference type="ARBA" id="ARBA00021982"/>
    </source>
</evidence>
<evidence type="ECO:0000256" key="9">
    <source>
        <dbReference type="HAMAP-Rule" id="MF_00096"/>
    </source>
</evidence>
<dbReference type="InterPro" id="IPR027417">
    <property type="entry name" value="P-loop_NTPase"/>
</dbReference>
<dbReference type="PANTHER" id="PTHR11361">
    <property type="entry name" value="DNA MISMATCH REPAIR PROTEIN MUTS FAMILY MEMBER"/>
    <property type="match status" value="1"/>
</dbReference>
<dbReference type="SUPFAM" id="SSF53150">
    <property type="entry name" value="DNA repair protein MutS, domain II"/>
    <property type="match status" value="1"/>
</dbReference>
<evidence type="ECO:0000313" key="13">
    <source>
        <dbReference type="Proteomes" id="UP001161391"/>
    </source>
</evidence>
<dbReference type="SMART" id="SM00533">
    <property type="entry name" value="MUTSd"/>
    <property type="match status" value="1"/>
</dbReference>
<dbReference type="InterPro" id="IPR007696">
    <property type="entry name" value="DNA_mismatch_repair_MutS_core"/>
</dbReference>
<sequence>MSRPPISATTLIVSAKTTDKPTPMMVQYLAIKDEVGAEALLFYRMGDFYEMFFDDAVRAAATLDIALTKRGKHAGQPIPMCGVPVHAAEAYLARLIKAGFRVAVCEQTEDPAEAKKRGSKSVVRREVVRLVTPGTLSEDTLLDARDANILAAVVTGLSGDAALVWADVSDGSFHTCALSPDDLLAEVTALRPSELLIPETLYADWADQGLTLTPLALTKFDRRAAERLLGERFDVASLDGFGDFSPEEIRAAGALIDYVELTQAGDRAALAPPRRTVRSGWLSIDSATRASLEIDRTLQGKRKGSLLSVIDRTVTGPGARLLAARLSRPLMDATSIRARLDAVSQLHDEAEWRGDLLAVLKTTGDAARGCSRLQLGRGGPRDLLTIGAAIAAGEAINAGLVKRPTLSPVAELEAQLSALSLSDKPQLAQLARDLAKAIVEDPPMQARDGGLIATGWSAEIDRLRSLRDETRRSVAALQGKYAVATGITALKVKHNNVLGYHIEVSPKHADTMLGRDDFIHRQTLVSGVRFTTTDLSALDREIAGAADKAKALELDAFEQFRTRVADLAQPIRDVSNALAALDVHAGLALWALESGATKPIIDDGLTLDIDAGRHPVVEAALARQSATRFTPNDTRLDGAADDAPRLALITGPNMAGKSTYLRQTALIVLLAQAGSFVPAKRAKLGLVDRLFSRVGASDDLSRGRSTFMVEMIETAAILNQATERSFVILDEIGRGTATFDGLSIAWAAVEHLHAVNRCRALFATHYHELTELVASLDGAQNLSLRAREHEGELIFLHDVKEGAADRSYGIQVAKLAGLPPVAVARARAVLDRLEAEGTDLGIADLPLFNAAPPVSQPKPSAVEDALAAIDPDTLSPRDALDLLYALKRKLQAMS</sequence>
<dbReference type="CDD" id="cd03284">
    <property type="entry name" value="ABC_MutS1"/>
    <property type="match status" value="1"/>
</dbReference>
<dbReference type="InterPro" id="IPR005748">
    <property type="entry name" value="DNA_mismatch_repair_MutS"/>
</dbReference>
<organism evidence="12 13">
    <name type="scientific">Algimonas ampicilliniresistens</name>
    <dbReference type="NCBI Taxonomy" id="1298735"/>
    <lineage>
        <taxon>Bacteria</taxon>
        <taxon>Pseudomonadati</taxon>
        <taxon>Pseudomonadota</taxon>
        <taxon>Alphaproteobacteria</taxon>
        <taxon>Maricaulales</taxon>
        <taxon>Robiginitomaculaceae</taxon>
        <taxon>Algimonas</taxon>
    </lineage>
</organism>
<keyword evidence="7 9" id="KW-0234">DNA repair</keyword>